<dbReference type="AlphaFoldDB" id="A0A1H3KT19"/>
<organism evidence="2 3">
    <name type="scientific">Evansella caseinilytica</name>
    <dbReference type="NCBI Taxonomy" id="1503961"/>
    <lineage>
        <taxon>Bacteria</taxon>
        <taxon>Bacillati</taxon>
        <taxon>Bacillota</taxon>
        <taxon>Bacilli</taxon>
        <taxon>Bacillales</taxon>
        <taxon>Bacillaceae</taxon>
        <taxon>Evansella</taxon>
    </lineage>
</organism>
<dbReference type="STRING" id="1503961.SAMN05421736_102249"/>
<dbReference type="Pfam" id="PF14173">
    <property type="entry name" value="ComGG"/>
    <property type="match status" value="1"/>
</dbReference>
<dbReference type="InterPro" id="IPR020372">
    <property type="entry name" value="Competence_ComGG"/>
</dbReference>
<keyword evidence="1" id="KW-1133">Transmembrane helix</keyword>
<name>A0A1H3KT19_9BACI</name>
<reference evidence="3" key="1">
    <citation type="submission" date="2016-10" db="EMBL/GenBank/DDBJ databases">
        <authorList>
            <person name="Varghese N."/>
            <person name="Submissions S."/>
        </authorList>
    </citation>
    <scope>NUCLEOTIDE SEQUENCE [LARGE SCALE GENOMIC DNA]</scope>
    <source>
        <strain evidence="3">SP</strain>
    </source>
</reference>
<proteinExistence type="predicted"/>
<dbReference type="OrthoDB" id="9970723at2"/>
<evidence type="ECO:0000256" key="1">
    <source>
        <dbReference type="SAM" id="Phobius"/>
    </source>
</evidence>
<feature type="transmembrane region" description="Helical" evidence="1">
    <location>
        <begin position="6"/>
        <end position="30"/>
    </location>
</feature>
<sequence>MKNEKGMALLLTVVMLFVLTSLLLHLLSVYESEKLFLQMEKDWHSLDHLLLTGMEEVLSLLEQGKSGDLAAGKLNYSDGVVHYQITRTAGSEQTIFLQAELFSGRTRHVKMTRNAISGEIAQWVEGG</sequence>
<accession>A0A1H3KT19</accession>
<evidence type="ECO:0000313" key="3">
    <source>
        <dbReference type="Proteomes" id="UP000198935"/>
    </source>
</evidence>
<keyword evidence="1" id="KW-0812">Transmembrane</keyword>
<dbReference type="Proteomes" id="UP000198935">
    <property type="component" value="Unassembled WGS sequence"/>
</dbReference>
<protein>
    <submittedName>
        <fullName evidence="2">Competence protein ComGG</fullName>
    </submittedName>
</protein>
<gene>
    <name evidence="2" type="ORF">SAMN05421736_102249</name>
</gene>
<keyword evidence="3" id="KW-1185">Reference proteome</keyword>
<evidence type="ECO:0000313" key="2">
    <source>
        <dbReference type="EMBL" id="SDY55312.1"/>
    </source>
</evidence>
<keyword evidence="1" id="KW-0472">Membrane</keyword>
<dbReference type="EMBL" id="FNPI01000002">
    <property type="protein sequence ID" value="SDY55312.1"/>
    <property type="molecule type" value="Genomic_DNA"/>
</dbReference>